<organism evidence="4 5">
    <name type="scientific">Streptomyces luteosporeus</name>
    <dbReference type="NCBI Taxonomy" id="173856"/>
    <lineage>
        <taxon>Bacteria</taxon>
        <taxon>Bacillati</taxon>
        <taxon>Actinomycetota</taxon>
        <taxon>Actinomycetes</taxon>
        <taxon>Kitasatosporales</taxon>
        <taxon>Streptomycetaceae</taxon>
        <taxon>Streptomyces</taxon>
    </lineage>
</organism>
<evidence type="ECO:0000313" key="5">
    <source>
        <dbReference type="Proteomes" id="UP001500886"/>
    </source>
</evidence>
<dbReference type="Gene3D" id="2.30.110.10">
    <property type="entry name" value="Electron Transport, Fmn-binding Protein, Chain A"/>
    <property type="match status" value="1"/>
</dbReference>
<keyword evidence="1" id="KW-0560">Oxidoreductase</keyword>
<dbReference type="RefSeq" id="WP_344434854.1">
    <property type="nucleotide sequence ID" value="NZ_BAAASL010000007.1"/>
</dbReference>
<protein>
    <recommendedName>
        <fullName evidence="3">Pyridoxamine 5'-phosphate oxidase N-terminal domain-containing protein</fullName>
    </recommendedName>
</protein>
<dbReference type="InterPro" id="IPR052019">
    <property type="entry name" value="F420H2_bilvrd_red/Heme_oxyg"/>
</dbReference>
<feature type="domain" description="Pyridoxamine 5'-phosphate oxidase N-terminal" evidence="3">
    <location>
        <begin position="8"/>
        <end position="129"/>
    </location>
</feature>
<feature type="compositionally biased region" description="Low complexity" evidence="2">
    <location>
        <begin position="135"/>
        <end position="168"/>
    </location>
</feature>
<comment type="caution">
    <text evidence="4">The sequence shown here is derived from an EMBL/GenBank/DDBJ whole genome shotgun (WGS) entry which is preliminary data.</text>
</comment>
<dbReference type="Pfam" id="PF01243">
    <property type="entry name" value="PNPOx_N"/>
    <property type="match status" value="1"/>
</dbReference>
<evidence type="ECO:0000259" key="3">
    <source>
        <dbReference type="Pfam" id="PF01243"/>
    </source>
</evidence>
<dbReference type="InterPro" id="IPR019920">
    <property type="entry name" value="F420-binding_dom_put"/>
</dbReference>
<name>A0ABP6G476_9ACTN</name>
<dbReference type="EMBL" id="BAAASL010000007">
    <property type="protein sequence ID" value="GAA2714804.1"/>
    <property type="molecule type" value="Genomic_DNA"/>
</dbReference>
<evidence type="ECO:0000313" key="4">
    <source>
        <dbReference type="EMBL" id="GAA2714804.1"/>
    </source>
</evidence>
<dbReference type="SUPFAM" id="SSF50475">
    <property type="entry name" value="FMN-binding split barrel"/>
    <property type="match status" value="1"/>
</dbReference>
<dbReference type="Proteomes" id="UP001500886">
    <property type="component" value="Unassembled WGS sequence"/>
</dbReference>
<proteinExistence type="predicted"/>
<reference evidence="5" key="1">
    <citation type="journal article" date="2019" name="Int. J. Syst. Evol. Microbiol.">
        <title>The Global Catalogue of Microorganisms (GCM) 10K type strain sequencing project: providing services to taxonomists for standard genome sequencing and annotation.</title>
        <authorList>
            <consortium name="The Broad Institute Genomics Platform"/>
            <consortium name="The Broad Institute Genome Sequencing Center for Infectious Disease"/>
            <person name="Wu L."/>
            <person name="Ma J."/>
        </authorList>
    </citation>
    <scope>NUCLEOTIDE SEQUENCE [LARGE SCALE GENOMIC DNA]</scope>
    <source>
        <strain evidence="5">JCM 4542</strain>
    </source>
</reference>
<evidence type="ECO:0000256" key="2">
    <source>
        <dbReference type="SAM" id="MobiDB-lite"/>
    </source>
</evidence>
<keyword evidence="5" id="KW-1185">Reference proteome</keyword>
<dbReference type="NCBIfam" id="TIGR03618">
    <property type="entry name" value="Rv1155_F420"/>
    <property type="match status" value="1"/>
</dbReference>
<dbReference type="InterPro" id="IPR011576">
    <property type="entry name" value="Pyridox_Oxase_N"/>
</dbReference>
<feature type="region of interest" description="Disordered" evidence="2">
    <location>
        <begin position="132"/>
        <end position="168"/>
    </location>
</feature>
<accession>A0ABP6G476</accession>
<dbReference type="InterPro" id="IPR012349">
    <property type="entry name" value="Split_barrel_FMN-bd"/>
</dbReference>
<sequence length="168" mass="18548">MVALPNDVRLRIEAPHIWYVGTVNRDGSPHVSPMWVGLDGDLVLFNTAIGRVKERNLRRDPRVCLSHADPVDPYDRVQIRGRAVRFVQGPEADRNMDLLARTYLGTERFEWRVPGEQRVIVLIEPSRVRRVRGVEPFPAGAPGASGSAEAPEAPEANGPSAAPSSRTP</sequence>
<dbReference type="PANTHER" id="PTHR35176:SF6">
    <property type="entry name" value="HEME OXYGENASE HI_0854-RELATED"/>
    <property type="match status" value="1"/>
</dbReference>
<dbReference type="PANTHER" id="PTHR35176">
    <property type="entry name" value="HEME OXYGENASE HI_0854-RELATED"/>
    <property type="match status" value="1"/>
</dbReference>
<gene>
    <name evidence="4" type="ORF">GCM10010315_22720</name>
</gene>
<evidence type="ECO:0000256" key="1">
    <source>
        <dbReference type="ARBA" id="ARBA00023002"/>
    </source>
</evidence>